<comment type="caution">
    <text evidence="3">The sequence shown here is derived from an EMBL/GenBank/DDBJ whole genome shotgun (WGS) entry which is preliminary data.</text>
</comment>
<accession>A0A420XUY8</accession>
<dbReference type="EMBL" id="RBWV01000003">
    <property type="protein sequence ID" value="RKS80646.1"/>
    <property type="molecule type" value="Genomic_DNA"/>
</dbReference>
<dbReference type="AlphaFoldDB" id="A0A420XUY8"/>
<dbReference type="InterPro" id="IPR050336">
    <property type="entry name" value="Chromosome_partition/occlusion"/>
</dbReference>
<keyword evidence="4" id="KW-1185">Reference proteome</keyword>
<reference evidence="3 4" key="1">
    <citation type="submission" date="2018-10" db="EMBL/GenBank/DDBJ databases">
        <title>Genomic Encyclopedia of Archaeal and Bacterial Type Strains, Phase II (KMG-II): from individual species to whole genera.</title>
        <authorList>
            <person name="Goeker M."/>
        </authorList>
    </citation>
    <scope>NUCLEOTIDE SEQUENCE [LARGE SCALE GENOMIC DNA]</scope>
    <source>
        <strain evidence="3 4">RP-AC37</strain>
    </source>
</reference>
<dbReference type="SMART" id="SM00470">
    <property type="entry name" value="ParB"/>
    <property type="match status" value="1"/>
</dbReference>
<dbReference type="GO" id="GO:0005694">
    <property type="term" value="C:chromosome"/>
    <property type="evidence" value="ECO:0007669"/>
    <property type="project" value="TreeGrafter"/>
</dbReference>
<dbReference type="PANTHER" id="PTHR33375">
    <property type="entry name" value="CHROMOSOME-PARTITIONING PROTEIN PARB-RELATED"/>
    <property type="match status" value="1"/>
</dbReference>
<feature type="region of interest" description="Disordered" evidence="1">
    <location>
        <begin position="282"/>
        <end position="344"/>
    </location>
</feature>
<dbReference type="GO" id="GO:0007059">
    <property type="term" value="P:chromosome segregation"/>
    <property type="evidence" value="ECO:0007669"/>
    <property type="project" value="TreeGrafter"/>
</dbReference>
<dbReference type="InParanoid" id="A0A420XUY8"/>
<feature type="domain" description="ParB-like N-terminal" evidence="2">
    <location>
        <begin position="17"/>
        <end position="105"/>
    </location>
</feature>
<evidence type="ECO:0000313" key="3">
    <source>
        <dbReference type="EMBL" id="RKS80646.1"/>
    </source>
</evidence>
<evidence type="ECO:0000259" key="2">
    <source>
        <dbReference type="SMART" id="SM00470"/>
    </source>
</evidence>
<dbReference type="RefSeq" id="WP_147431833.1">
    <property type="nucleotide sequence ID" value="NZ_RBWV01000003.1"/>
</dbReference>
<gene>
    <name evidence="3" type="ORF">CLV35_0235</name>
</gene>
<evidence type="ECO:0000256" key="1">
    <source>
        <dbReference type="SAM" id="MobiDB-lite"/>
    </source>
</evidence>
<protein>
    <submittedName>
        <fullName evidence="3">ParB family chromosome partitioning protein</fullName>
    </submittedName>
</protein>
<dbReference type="SUPFAM" id="SSF110849">
    <property type="entry name" value="ParB/Sulfiredoxin"/>
    <property type="match status" value="1"/>
</dbReference>
<name>A0A420XUY8_9ACTN</name>
<feature type="compositionally biased region" description="Acidic residues" evidence="1">
    <location>
        <begin position="314"/>
        <end position="344"/>
    </location>
</feature>
<dbReference type="Gene3D" id="1.10.10.2830">
    <property type="match status" value="1"/>
</dbReference>
<organism evidence="3 4">
    <name type="scientific">Motilibacter peucedani</name>
    <dbReference type="NCBI Taxonomy" id="598650"/>
    <lineage>
        <taxon>Bacteria</taxon>
        <taxon>Bacillati</taxon>
        <taxon>Actinomycetota</taxon>
        <taxon>Actinomycetes</taxon>
        <taxon>Motilibacterales</taxon>
        <taxon>Motilibacteraceae</taxon>
        <taxon>Motilibacter</taxon>
    </lineage>
</organism>
<dbReference type="Pfam" id="PF02195">
    <property type="entry name" value="ParB_N"/>
    <property type="match status" value="1"/>
</dbReference>
<dbReference type="PANTHER" id="PTHR33375:SF1">
    <property type="entry name" value="CHROMOSOME-PARTITIONING PROTEIN PARB-RELATED"/>
    <property type="match status" value="1"/>
</dbReference>
<evidence type="ECO:0000313" key="4">
    <source>
        <dbReference type="Proteomes" id="UP000281955"/>
    </source>
</evidence>
<proteinExistence type="predicted"/>
<dbReference type="Proteomes" id="UP000281955">
    <property type="component" value="Unassembled WGS sequence"/>
</dbReference>
<dbReference type="InterPro" id="IPR036086">
    <property type="entry name" value="ParB/Sulfiredoxin_sf"/>
</dbReference>
<dbReference type="InterPro" id="IPR003115">
    <property type="entry name" value="ParB_N"/>
</dbReference>
<dbReference type="OrthoDB" id="3846919at2"/>
<dbReference type="Gene3D" id="3.90.1530.30">
    <property type="match status" value="1"/>
</dbReference>
<sequence length="545" mass="58734">MAQHSSTIEAGTGATVAYLDADPCILLVDVNVRTQVRLDKEFVASVKAQGVLVPIVAVRTTEGALRVRYGHRRTLAAIETGRETVPVIVAADESTDDAGQIDRLVGQYAENEHRTGLTVAEKVGVVEQLSAFGVSHAQISKRLGIKRDTVKDALAVAASPIAKKAAERYEATLTLDQAAVVAEFDALADEDTVKALLVDANTGGRQFAHIAQRARDERAEQERRQEFIASLGGVPIVERPSYRNDEPVKRLGRLLDQQGEPLTVETHAACLGHAAYVDKRTAWVPAPRPESDTTGEQGGQDTEDDDNALGATDLDLDPDAEDALYDDDEDDYPEDEQDGSWEETWEAEYVCTDPSRYGHTARYGGSSEAAPLKAAEMSEEQREEAREARRTVIANNKAWDSATTVRQEWLTGWLTRKSAPKGSGLFLAAAVASGSHALTQAFERNHPTGRVLLGLGEATSARIGAGQALAGLLSDVSEARAQVVTLGLVLGAHEAALGRHSWRNVDSGTRRYLTFLAENGYGLSDVERLACGEHPLPEVDEPDAA</sequence>
<dbReference type="SUPFAM" id="SSF109709">
    <property type="entry name" value="KorB DNA-binding domain-like"/>
    <property type="match status" value="1"/>
</dbReference>